<sequence>MTVVNSPILRTSVAILNLALVPIVLPTYLIVIWMYSKNNNFKAVFSYKIMLFGGIFDCFYCFSMGQAGLMTYLKKTLFEGFHMFGAGIQISYLSLAPVLSFLLAVHRLLIVWRIRSVRKMVFKLLIVATCVGAVLIPVGTSATRMQFGYDVAISDTYYYDGKTLYAKIIINFGFAFLVLTLLCYFLIAVSFAYQVQRSEDLNELLDYQKINHGHTRNLSKHEVFLILQAFLLFFPFATTRTIVFCCNMAIFSEPALHAGFMLTSSLIPAVNLVVHFVSNSLIRKGFAEITHRKFKAASKLFSVT</sequence>
<feature type="transmembrane region" description="Helical" evidence="1">
    <location>
        <begin position="121"/>
        <end position="140"/>
    </location>
</feature>
<keyword evidence="1" id="KW-0472">Membrane</keyword>
<keyword evidence="1" id="KW-1133">Transmembrane helix</keyword>
<feature type="transmembrane region" description="Helical" evidence="1">
    <location>
        <begin position="223"/>
        <end position="250"/>
    </location>
</feature>
<comment type="caution">
    <text evidence="2">The sequence shown here is derived from an EMBL/GenBank/DDBJ whole genome shotgun (WGS) entry which is preliminary data.</text>
</comment>
<evidence type="ECO:0000313" key="2">
    <source>
        <dbReference type="EMBL" id="KAK0426727.1"/>
    </source>
</evidence>
<dbReference type="EMBL" id="JAUCMV010000001">
    <property type="protein sequence ID" value="KAK0426727.1"/>
    <property type="molecule type" value="Genomic_DNA"/>
</dbReference>
<evidence type="ECO:0000256" key="1">
    <source>
        <dbReference type="SAM" id="Phobius"/>
    </source>
</evidence>
<feature type="transmembrane region" description="Helical" evidence="1">
    <location>
        <begin position="47"/>
        <end position="69"/>
    </location>
</feature>
<feature type="transmembrane region" description="Helical" evidence="1">
    <location>
        <begin position="168"/>
        <end position="193"/>
    </location>
</feature>
<name>A0AA39ILX8_9BILA</name>
<protein>
    <submittedName>
        <fullName evidence="2">Uncharacterized protein</fullName>
    </submittedName>
</protein>
<organism evidence="2 3">
    <name type="scientific">Steinernema hermaphroditum</name>
    <dbReference type="NCBI Taxonomy" id="289476"/>
    <lineage>
        <taxon>Eukaryota</taxon>
        <taxon>Metazoa</taxon>
        <taxon>Ecdysozoa</taxon>
        <taxon>Nematoda</taxon>
        <taxon>Chromadorea</taxon>
        <taxon>Rhabditida</taxon>
        <taxon>Tylenchina</taxon>
        <taxon>Panagrolaimomorpha</taxon>
        <taxon>Strongyloidoidea</taxon>
        <taxon>Steinernematidae</taxon>
        <taxon>Steinernema</taxon>
    </lineage>
</organism>
<keyword evidence="3" id="KW-1185">Reference proteome</keyword>
<proteinExistence type="predicted"/>
<feature type="transmembrane region" description="Helical" evidence="1">
    <location>
        <begin position="89"/>
        <end position="109"/>
    </location>
</feature>
<dbReference type="AlphaFoldDB" id="A0AA39ILX8"/>
<reference evidence="2" key="1">
    <citation type="submission" date="2023-06" db="EMBL/GenBank/DDBJ databases">
        <title>Genomic analysis of the entomopathogenic nematode Steinernema hermaphroditum.</title>
        <authorList>
            <person name="Schwarz E.M."/>
            <person name="Heppert J.K."/>
            <person name="Baniya A."/>
            <person name="Schwartz H.T."/>
            <person name="Tan C.-H."/>
            <person name="Antoshechkin I."/>
            <person name="Sternberg P.W."/>
            <person name="Goodrich-Blair H."/>
            <person name="Dillman A.R."/>
        </authorList>
    </citation>
    <scope>NUCLEOTIDE SEQUENCE</scope>
    <source>
        <strain evidence="2">PS9179</strain>
        <tissue evidence="2">Whole animal</tissue>
    </source>
</reference>
<dbReference type="Gene3D" id="1.20.1070.10">
    <property type="entry name" value="Rhodopsin 7-helix transmembrane proteins"/>
    <property type="match status" value="1"/>
</dbReference>
<evidence type="ECO:0000313" key="3">
    <source>
        <dbReference type="Proteomes" id="UP001175271"/>
    </source>
</evidence>
<gene>
    <name evidence="2" type="ORF">QR680_009867</name>
</gene>
<feature type="transmembrane region" description="Helical" evidence="1">
    <location>
        <begin position="12"/>
        <end position="35"/>
    </location>
</feature>
<keyword evidence="1" id="KW-0812">Transmembrane</keyword>
<dbReference type="Proteomes" id="UP001175271">
    <property type="component" value="Unassembled WGS sequence"/>
</dbReference>
<dbReference type="SUPFAM" id="SSF81321">
    <property type="entry name" value="Family A G protein-coupled receptor-like"/>
    <property type="match status" value="1"/>
</dbReference>
<accession>A0AA39ILX8</accession>
<feature type="transmembrane region" description="Helical" evidence="1">
    <location>
        <begin position="256"/>
        <end position="277"/>
    </location>
</feature>